<keyword evidence="3" id="KW-1185">Reference proteome</keyword>
<feature type="chain" id="PRO_5045142593" description="Lipocalin-like domain-containing protein" evidence="1">
    <location>
        <begin position="24"/>
        <end position="153"/>
    </location>
</feature>
<evidence type="ECO:0000256" key="1">
    <source>
        <dbReference type="SAM" id="SignalP"/>
    </source>
</evidence>
<gene>
    <name evidence="2" type="ORF">ACFQDM_04225</name>
</gene>
<reference evidence="3" key="1">
    <citation type="journal article" date="2019" name="Int. J. Syst. Evol. Microbiol.">
        <title>The Global Catalogue of Microorganisms (GCM) 10K type strain sequencing project: providing services to taxonomists for standard genome sequencing and annotation.</title>
        <authorList>
            <consortium name="The Broad Institute Genomics Platform"/>
            <consortium name="The Broad Institute Genome Sequencing Center for Infectious Disease"/>
            <person name="Wu L."/>
            <person name="Ma J."/>
        </authorList>
    </citation>
    <scope>NUCLEOTIDE SEQUENCE [LARGE SCALE GENOMIC DNA]</scope>
    <source>
        <strain evidence="3">CGMCC-1.15741</strain>
    </source>
</reference>
<proteinExistence type="predicted"/>
<sequence>MRQSIRIASLLAAAQLIAAPALAQSSQASSPITDAEIAGEWTFIANTGPECTFSGNALLLQTDTPSRFSCELTATQVCMTDTWQVRQSCTATQVNDQLVITSQIEEFVQGEPNGGYKPDNFKLTIKSADLMKGVLVSWGFHMAEFRRSDGTIS</sequence>
<evidence type="ECO:0000313" key="3">
    <source>
        <dbReference type="Proteomes" id="UP001596303"/>
    </source>
</evidence>
<feature type="signal peptide" evidence="1">
    <location>
        <begin position="1"/>
        <end position="23"/>
    </location>
</feature>
<dbReference type="EMBL" id="JBHSSW010000004">
    <property type="protein sequence ID" value="MFC6197269.1"/>
    <property type="molecule type" value="Genomic_DNA"/>
</dbReference>
<evidence type="ECO:0008006" key="4">
    <source>
        <dbReference type="Google" id="ProtNLM"/>
    </source>
</evidence>
<name>A0ABW1S7Q1_9PROT</name>
<dbReference type="Proteomes" id="UP001596303">
    <property type="component" value="Unassembled WGS sequence"/>
</dbReference>
<evidence type="ECO:0000313" key="2">
    <source>
        <dbReference type="EMBL" id="MFC6197269.1"/>
    </source>
</evidence>
<comment type="caution">
    <text evidence="2">The sequence shown here is derived from an EMBL/GenBank/DDBJ whole genome shotgun (WGS) entry which is preliminary data.</text>
</comment>
<accession>A0ABW1S7Q1</accession>
<keyword evidence="1" id="KW-0732">Signal</keyword>
<organism evidence="2 3">
    <name type="scientific">Ponticaulis profundi</name>
    <dbReference type="NCBI Taxonomy" id="2665222"/>
    <lineage>
        <taxon>Bacteria</taxon>
        <taxon>Pseudomonadati</taxon>
        <taxon>Pseudomonadota</taxon>
        <taxon>Alphaproteobacteria</taxon>
        <taxon>Hyphomonadales</taxon>
        <taxon>Hyphomonadaceae</taxon>
        <taxon>Ponticaulis</taxon>
    </lineage>
</organism>
<protein>
    <recommendedName>
        <fullName evidence="4">Lipocalin-like domain-containing protein</fullName>
    </recommendedName>
</protein>
<dbReference type="RefSeq" id="WP_377375915.1">
    <property type="nucleotide sequence ID" value="NZ_JBHSSW010000004.1"/>
</dbReference>